<dbReference type="Gene3D" id="1.20.1720.10">
    <property type="entry name" value="Multidrug resistance protein D"/>
    <property type="match status" value="1"/>
</dbReference>
<keyword evidence="9" id="KW-1185">Reference proteome</keyword>
<evidence type="ECO:0000256" key="5">
    <source>
        <dbReference type="ARBA" id="ARBA00023136"/>
    </source>
</evidence>
<feature type="transmembrane region" description="Helical" evidence="6">
    <location>
        <begin position="304"/>
        <end position="324"/>
    </location>
</feature>
<proteinExistence type="predicted"/>
<dbReference type="PROSITE" id="PS50850">
    <property type="entry name" value="MFS"/>
    <property type="match status" value="1"/>
</dbReference>
<keyword evidence="4 6" id="KW-1133">Transmembrane helix</keyword>
<organism evidence="8 9">
    <name type="scientific">Dietzia aerolata</name>
    <dbReference type="NCBI Taxonomy" id="595984"/>
    <lineage>
        <taxon>Bacteria</taxon>
        <taxon>Bacillati</taxon>
        <taxon>Actinomycetota</taxon>
        <taxon>Actinomycetes</taxon>
        <taxon>Mycobacteriales</taxon>
        <taxon>Dietziaceae</taxon>
        <taxon>Dietzia</taxon>
    </lineage>
</organism>
<evidence type="ECO:0000256" key="2">
    <source>
        <dbReference type="ARBA" id="ARBA00022448"/>
    </source>
</evidence>
<feature type="transmembrane region" description="Helical" evidence="6">
    <location>
        <begin position="12"/>
        <end position="37"/>
    </location>
</feature>
<evidence type="ECO:0000256" key="1">
    <source>
        <dbReference type="ARBA" id="ARBA00004651"/>
    </source>
</evidence>
<keyword evidence="2" id="KW-0813">Transport</keyword>
<dbReference type="SUPFAM" id="SSF103473">
    <property type="entry name" value="MFS general substrate transporter"/>
    <property type="match status" value="1"/>
</dbReference>
<dbReference type="PANTHER" id="PTHR42718:SF9">
    <property type="entry name" value="MAJOR FACILITATOR SUPERFAMILY MULTIDRUG TRANSPORTER MFSC"/>
    <property type="match status" value="1"/>
</dbReference>
<feature type="transmembrane region" description="Helical" evidence="6">
    <location>
        <begin position="136"/>
        <end position="160"/>
    </location>
</feature>
<dbReference type="Pfam" id="PF07690">
    <property type="entry name" value="MFS_1"/>
    <property type="match status" value="1"/>
</dbReference>
<gene>
    <name evidence="8" type="ORF">ACFFVD_11755</name>
</gene>
<evidence type="ECO:0000313" key="9">
    <source>
        <dbReference type="Proteomes" id="UP001589700"/>
    </source>
</evidence>
<dbReference type="PANTHER" id="PTHR42718">
    <property type="entry name" value="MAJOR FACILITATOR SUPERFAMILY MULTIDRUG TRANSPORTER MFSC"/>
    <property type="match status" value="1"/>
</dbReference>
<dbReference type="EMBL" id="JBHMDY010000006">
    <property type="protein sequence ID" value="MFB9260478.1"/>
    <property type="molecule type" value="Genomic_DNA"/>
</dbReference>
<evidence type="ECO:0000256" key="3">
    <source>
        <dbReference type="ARBA" id="ARBA00022692"/>
    </source>
</evidence>
<feature type="transmembrane region" description="Helical" evidence="6">
    <location>
        <begin position="336"/>
        <end position="355"/>
    </location>
</feature>
<keyword evidence="3 6" id="KW-0812">Transmembrane</keyword>
<feature type="transmembrane region" description="Helical" evidence="6">
    <location>
        <begin position="267"/>
        <end position="292"/>
    </location>
</feature>
<feature type="domain" description="Major facilitator superfamily (MFS) profile" evidence="7">
    <location>
        <begin position="13"/>
        <end position="468"/>
    </location>
</feature>
<feature type="transmembrane region" description="Helical" evidence="6">
    <location>
        <begin position="166"/>
        <end position="186"/>
    </location>
</feature>
<dbReference type="InterPro" id="IPR011701">
    <property type="entry name" value="MFS"/>
</dbReference>
<feature type="transmembrane region" description="Helical" evidence="6">
    <location>
        <begin position="198"/>
        <end position="218"/>
    </location>
</feature>
<feature type="transmembrane region" description="Helical" evidence="6">
    <location>
        <begin position="49"/>
        <end position="67"/>
    </location>
</feature>
<evidence type="ECO:0000259" key="7">
    <source>
        <dbReference type="PROSITE" id="PS50850"/>
    </source>
</evidence>
<feature type="transmembrane region" description="Helical" evidence="6">
    <location>
        <begin position="443"/>
        <end position="464"/>
    </location>
</feature>
<dbReference type="Gene3D" id="1.20.1250.20">
    <property type="entry name" value="MFS general substrate transporter like domains"/>
    <property type="match status" value="1"/>
</dbReference>
<feature type="transmembrane region" description="Helical" evidence="6">
    <location>
        <begin position="103"/>
        <end position="124"/>
    </location>
</feature>
<reference evidence="8 9" key="1">
    <citation type="submission" date="2024-09" db="EMBL/GenBank/DDBJ databases">
        <authorList>
            <person name="Sun Q."/>
            <person name="Mori K."/>
        </authorList>
    </citation>
    <scope>NUCLEOTIDE SEQUENCE [LARGE SCALE GENOMIC DNA]</scope>
    <source>
        <strain evidence="8 9">CCM 7659</strain>
    </source>
</reference>
<keyword evidence="5 6" id="KW-0472">Membrane</keyword>
<feature type="transmembrane region" description="Helical" evidence="6">
    <location>
        <begin position="403"/>
        <end position="423"/>
    </location>
</feature>
<comment type="caution">
    <text evidence="8">The sequence shown here is derived from an EMBL/GenBank/DDBJ whole genome shotgun (WGS) entry which is preliminary data.</text>
</comment>
<evidence type="ECO:0000256" key="4">
    <source>
        <dbReference type="ARBA" id="ARBA00022989"/>
    </source>
</evidence>
<dbReference type="RefSeq" id="WP_182631574.1">
    <property type="nucleotide sequence ID" value="NZ_JAALDM010000065.1"/>
</dbReference>
<feature type="transmembrane region" description="Helical" evidence="6">
    <location>
        <begin position="224"/>
        <end position="246"/>
    </location>
</feature>
<comment type="subcellular location">
    <subcellularLocation>
        <location evidence="1">Cell membrane</location>
        <topology evidence="1">Multi-pass membrane protein</topology>
    </subcellularLocation>
</comment>
<feature type="transmembrane region" description="Helical" evidence="6">
    <location>
        <begin position="79"/>
        <end position="97"/>
    </location>
</feature>
<evidence type="ECO:0000256" key="6">
    <source>
        <dbReference type="SAM" id="Phobius"/>
    </source>
</evidence>
<feature type="transmembrane region" description="Helical" evidence="6">
    <location>
        <begin position="361"/>
        <end position="382"/>
    </location>
</feature>
<evidence type="ECO:0000313" key="8">
    <source>
        <dbReference type="EMBL" id="MFB9260478.1"/>
    </source>
</evidence>
<accession>A0ABV5JTT0</accession>
<dbReference type="InterPro" id="IPR020846">
    <property type="entry name" value="MFS_dom"/>
</dbReference>
<dbReference type="Proteomes" id="UP001589700">
    <property type="component" value="Unassembled WGS sequence"/>
</dbReference>
<sequence>MTESAPRTAPRWFVQALVYAALTSSVVSSLGMLLVPSIATAYGIPVAEAQWMLTVNMLVGAIATPIMGRLADGPHTRRLLLISLGVITVGSIVATLAPNFTVFLLGRALQGLLYGTVPITIALARRHLTGPASQPVISTLSVTVSIGLGLGYPLTGILAANFDHRAAFAFAAFFVASAAIAVWRFIPAGPDPHAPRTPFDTVGAALLGVGLAAFVLWISEAQSWGWTAPATLATLAVSLIALAVWVRHSIRAEHPLVNLRVVRTPEVLLANLTAIGLGMAMYIGLSIASLVAQAPRDTGFGLGVPLLWAGFMMAPLSVGSLAANRTVRALSRRWDIAVFLPIGAAVMTAASVLLWLDHNDIWSLAVGMFLFGAGIGSGYAAMPALIARSVAVYQLGSAVSFNQVLRTVGGAFGAALSAAVLAAHPSDPGLASAYSTDEGITMAFFVSVLCCLAVTVALGVHALISRRRRHHRTHHGDAGHVRG</sequence>
<name>A0ABV5JTT0_9ACTN</name>
<dbReference type="InterPro" id="IPR036259">
    <property type="entry name" value="MFS_trans_sf"/>
</dbReference>
<protein>
    <submittedName>
        <fullName evidence="8">MFS transporter</fullName>
    </submittedName>
</protein>